<evidence type="ECO:0000313" key="2">
    <source>
        <dbReference type="EMBL" id="KTB36024.1"/>
    </source>
</evidence>
<keyword evidence="1" id="KW-1133">Transmembrane helix</keyword>
<feature type="transmembrane region" description="Helical" evidence="1">
    <location>
        <begin position="105"/>
        <end position="127"/>
    </location>
</feature>
<reference evidence="2 3" key="1">
    <citation type="submission" date="2015-12" db="EMBL/GenBank/DDBJ databases">
        <title>Draft genome sequence of Moniliophthora roreri, the causal agent of frosty pod rot of cacao.</title>
        <authorList>
            <person name="Aime M.C."/>
            <person name="Diaz-Valderrama J.R."/>
            <person name="Kijpornyongpan T."/>
            <person name="Phillips-Mora W."/>
        </authorList>
    </citation>
    <scope>NUCLEOTIDE SEQUENCE [LARGE SCALE GENOMIC DNA]</scope>
    <source>
        <strain evidence="2 3">MCA 2952</strain>
    </source>
</reference>
<dbReference type="Proteomes" id="UP000054988">
    <property type="component" value="Unassembled WGS sequence"/>
</dbReference>
<evidence type="ECO:0000313" key="3">
    <source>
        <dbReference type="Proteomes" id="UP000054988"/>
    </source>
</evidence>
<dbReference type="AlphaFoldDB" id="A0A0W0FI75"/>
<sequence length="610" mass="67725">MQLNPKIPNFLFRPSLAFPAFLIGQAILNSLAFHIPLILNAPSFTPRDLLHPDSEAPITTALGSFLLAPLAPSGSWISTLVQAYIVYRNFGSPNAHAFGLLSRIYLAWIPTALLRTLIAFIFTRAVGWAYPSLFRHWALYEKSSGWGAGLIGWAYLSLLSSRSRRTGPQTAVERLKNAFHTLLNLHEPPTQRTPPLIVLTLVLALSESRPWTYACALMATGLVRLAIILRPQFITSSTNKDEHFPLELEDLPHPSTSIRHAQPNLTFRTFISQTFIPALRATFIPILVLSIPYIFTSITHLPAQPTPLPSTSLDILILSYPRPGNVSVIENTIQTTIHSFLPLDQEKVTINVFTHSTQHPAFTNVQSTYLDVNPNVQFYVDTDSHPADEYEAGQYLHLAEALRYLKEKAQVAEWIMIVEDDFPLCPGWGEDVLGRVMWILEMSRQDGIGSRAGFVGTGGSGLIFHRTLLPALELTLRTHARRGNGIQWTPLKKPADVVMQDCLLGKEPICARLLQLMAISLSPETPLPPSVERDITDLVQQEGFTSIPLPSELSLVQHQLTKVIVPSRLSMDHIGGMLSTTQGKKGNSDKWRCGWRHAFHGSRGVGVIAV</sequence>
<organism evidence="2 3">
    <name type="scientific">Moniliophthora roreri</name>
    <name type="common">Frosty pod rot fungus</name>
    <name type="synonym">Monilia roreri</name>
    <dbReference type="NCBI Taxonomy" id="221103"/>
    <lineage>
        <taxon>Eukaryota</taxon>
        <taxon>Fungi</taxon>
        <taxon>Dikarya</taxon>
        <taxon>Basidiomycota</taxon>
        <taxon>Agaricomycotina</taxon>
        <taxon>Agaricomycetes</taxon>
        <taxon>Agaricomycetidae</taxon>
        <taxon>Agaricales</taxon>
        <taxon>Marasmiineae</taxon>
        <taxon>Marasmiaceae</taxon>
        <taxon>Moniliophthora</taxon>
    </lineage>
</organism>
<evidence type="ECO:0000256" key="1">
    <source>
        <dbReference type="SAM" id="Phobius"/>
    </source>
</evidence>
<protein>
    <submittedName>
        <fullName evidence="2">Uncharacterized protein</fullName>
    </submittedName>
</protein>
<dbReference type="EMBL" id="LATX01001935">
    <property type="protein sequence ID" value="KTB36024.1"/>
    <property type="molecule type" value="Genomic_DNA"/>
</dbReference>
<feature type="transmembrane region" description="Helical" evidence="1">
    <location>
        <begin position="139"/>
        <end position="156"/>
    </location>
</feature>
<keyword evidence="1" id="KW-0812">Transmembrane</keyword>
<gene>
    <name evidence="2" type="ORF">WG66_11405</name>
</gene>
<proteinExistence type="predicted"/>
<feature type="transmembrane region" description="Helical" evidence="1">
    <location>
        <begin position="60"/>
        <end position="85"/>
    </location>
</feature>
<feature type="transmembrane region" description="Helical" evidence="1">
    <location>
        <begin position="20"/>
        <end position="39"/>
    </location>
</feature>
<name>A0A0W0FI75_MONRR</name>
<keyword evidence="1" id="KW-0472">Membrane</keyword>
<comment type="caution">
    <text evidence="2">The sequence shown here is derived from an EMBL/GenBank/DDBJ whole genome shotgun (WGS) entry which is preliminary data.</text>
</comment>
<feature type="transmembrane region" description="Helical" evidence="1">
    <location>
        <begin position="275"/>
        <end position="295"/>
    </location>
</feature>
<accession>A0A0W0FI75</accession>